<keyword evidence="2" id="KW-0677">Repeat</keyword>
<dbReference type="InterPro" id="IPR006652">
    <property type="entry name" value="Kelch_1"/>
</dbReference>
<dbReference type="AlphaFoldDB" id="A0A5K3FRE0"/>
<proteinExistence type="predicted"/>
<sequence length="325" mass="36291">AWKLAQRPRISSVSSTSRTAGESSLTGRRFVEHLFAYSRDALPEDFVVIEIMPAQRKHATSAYDMTLHMDWTNAVFNDCIYMIGGVNANDRPTSLVDIMKPLTRSFVKAPSMKQARFKAAAATKDTQILVFGGFCHQKALSSCERFDILANRWTRLPDMPTSRFDSAAINIPNVGIVVVGGRQTGDYTLDTAELLTGSEEDDEYWAWRGLTPMLERRVAPGVAYYHDRVFVAGGAGFPSISVECFHLHPDGNDAGQWTQIRGPLMGQSLVVFNDKLLLADEDGEVHEYSSASVSKDYSKNVGMWRPLFTLREIESPILFVLRKDL</sequence>
<feature type="compositionally biased region" description="Polar residues" evidence="3">
    <location>
        <begin position="9"/>
        <end position="20"/>
    </location>
</feature>
<reference evidence="4" key="1">
    <citation type="submission" date="2019-11" db="UniProtKB">
        <authorList>
            <consortium name="WormBaseParasite"/>
        </authorList>
    </citation>
    <scope>IDENTIFICATION</scope>
</reference>
<organism evidence="4">
    <name type="scientific">Mesocestoides corti</name>
    <name type="common">Flatworm</name>
    <dbReference type="NCBI Taxonomy" id="53468"/>
    <lineage>
        <taxon>Eukaryota</taxon>
        <taxon>Metazoa</taxon>
        <taxon>Spiralia</taxon>
        <taxon>Lophotrochozoa</taxon>
        <taxon>Platyhelminthes</taxon>
        <taxon>Cestoda</taxon>
        <taxon>Eucestoda</taxon>
        <taxon>Cyclophyllidea</taxon>
        <taxon>Mesocestoididae</taxon>
        <taxon>Mesocestoides</taxon>
    </lineage>
</organism>
<dbReference type="InterPro" id="IPR015915">
    <property type="entry name" value="Kelch-typ_b-propeller"/>
</dbReference>
<accession>A0A5K3FRE0</accession>
<evidence type="ECO:0000256" key="1">
    <source>
        <dbReference type="ARBA" id="ARBA00022441"/>
    </source>
</evidence>
<dbReference type="InterPro" id="IPR051746">
    <property type="entry name" value="Kelch_domain_containing_8"/>
</dbReference>
<dbReference type="WBParaSite" id="MCU_010542-RC">
    <property type="protein sequence ID" value="MCU_010542-RC"/>
    <property type="gene ID" value="MCU_010542"/>
</dbReference>
<dbReference type="PANTHER" id="PTHR46260:SF3">
    <property type="entry name" value="RING-TYPE DOMAIN-CONTAINING PROTEIN"/>
    <property type="match status" value="1"/>
</dbReference>
<dbReference type="PANTHER" id="PTHR46260">
    <property type="entry name" value="RING-TYPE DOMAIN-CONTAINING PROTEIN"/>
    <property type="match status" value="1"/>
</dbReference>
<dbReference type="Gene3D" id="2.120.10.80">
    <property type="entry name" value="Kelch-type beta propeller"/>
    <property type="match status" value="1"/>
</dbReference>
<dbReference type="Pfam" id="PF01344">
    <property type="entry name" value="Kelch_1"/>
    <property type="match status" value="1"/>
</dbReference>
<evidence type="ECO:0000313" key="4">
    <source>
        <dbReference type="WBParaSite" id="MCU_010542-RC"/>
    </source>
</evidence>
<keyword evidence="1" id="KW-0880">Kelch repeat</keyword>
<dbReference type="SUPFAM" id="SSF117281">
    <property type="entry name" value="Kelch motif"/>
    <property type="match status" value="1"/>
</dbReference>
<protein>
    <submittedName>
        <fullName evidence="4">Kelch repeat protein</fullName>
    </submittedName>
</protein>
<name>A0A5K3FRE0_MESCO</name>
<dbReference type="SMART" id="SM00612">
    <property type="entry name" value="Kelch"/>
    <property type="match status" value="2"/>
</dbReference>
<feature type="region of interest" description="Disordered" evidence="3">
    <location>
        <begin position="1"/>
        <end position="20"/>
    </location>
</feature>
<evidence type="ECO:0000256" key="3">
    <source>
        <dbReference type="SAM" id="MobiDB-lite"/>
    </source>
</evidence>
<evidence type="ECO:0000256" key="2">
    <source>
        <dbReference type="ARBA" id="ARBA00022737"/>
    </source>
</evidence>